<dbReference type="SUPFAM" id="SSF56801">
    <property type="entry name" value="Acetyl-CoA synthetase-like"/>
    <property type="match status" value="1"/>
</dbReference>
<dbReference type="InterPro" id="IPR042099">
    <property type="entry name" value="ANL_N_sf"/>
</dbReference>
<proteinExistence type="inferred from homology"/>
<dbReference type="GO" id="GO:0006631">
    <property type="term" value="P:fatty acid metabolic process"/>
    <property type="evidence" value="ECO:0007669"/>
    <property type="project" value="TreeGrafter"/>
</dbReference>
<dbReference type="GO" id="GO:0031956">
    <property type="term" value="F:medium-chain fatty acid-CoA ligase activity"/>
    <property type="evidence" value="ECO:0007669"/>
    <property type="project" value="TreeGrafter"/>
</dbReference>
<dbReference type="InterPro" id="IPR020845">
    <property type="entry name" value="AMP-binding_CS"/>
</dbReference>
<keyword evidence="2" id="KW-0436">Ligase</keyword>
<evidence type="ECO:0000259" key="4">
    <source>
        <dbReference type="Pfam" id="PF00501"/>
    </source>
</evidence>
<dbReference type="Gene3D" id="3.30.300.30">
    <property type="match status" value="1"/>
</dbReference>
<gene>
    <name evidence="5" type="ORF">Q3V37_14135</name>
</gene>
<feature type="domain" description="AMP-dependent synthetase/ligase" evidence="4">
    <location>
        <begin position="16"/>
        <end position="364"/>
    </location>
</feature>
<name>A0AAJ6I0H4_9ACTN</name>
<dbReference type="InterPro" id="IPR045851">
    <property type="entry name" value="AMP-bd_C_sf"/>
</dbReference>
<dbReference type="Gene3D" id="3.40.50.12780">
    <property type="entry name" value="N-terminal domain of ligase-like"/>
    <property type="match status" value="1"/>
</dbReference>
<evidence type="ECO:0000256" key="2">
    <source>
        <dbReference type="ARBA" id="ARBA00022598"/>
    </source>
</evidence>
<dbReference type="PROSITE" id="PS00455">
    <property type="entry name" value="AMP_BINDING"/>
    <property type="match status" value="1"/>
</dbReference>
<dbReference type="RefSeq" id="WP_053653310.1">
    <property type="nucleotide sequence ID" value="NZ_CP130472.1"/>
</dbReference>
<comment type="similarity">
    <text evidence="1">Belongs to the ATP-dependent AMP-binding enzyme family.</text>
</comment>
<dbReference type="CDD" id="cd04433">
    <property type="entry name" value="AFD_class_I"/>
    <property type="match status" value="1"/>
</dbReference>
<dbReference type="PANTHER" id="PTHR43201">
    <property type="entry name" value="ACYL-COA SYNTHETASE"/>
    <property type="match status" value="1"/>
</dbReference>
<evidence type="ECO:0000256" key="3">
    <source>
        <dbReference type="SAM" id="MobiDB-lite"/>
    </source>
</evidence>
<dbReference type="Proteomes" id="UP001235874">
    <property type="component" value="Chromosome"/>
</dbReference>
<dbReference type="Pfam" id="PF00501">
    <property type="entry name" value="AMP-binding"/>
    <property type="match status" value="1"/>
</dbReference>
<evidence type="ECO:0000256" key="1">
    <source>
        <dbReference type="ARBA" id="ARBA00006432"/>
    </source>
</evidence>
<feature type="compositionally biased region" description="Basic and acidic residues" evidence="3">
    <location>
        <begin position="338"/>
        <end position="351"/>
    </location>
</feature>
<keyword evidence="6" id="KW-1185">Reference proteome</keyword>
<accession>A0AAJ6I0H4</accession>
<protein>
    <submittedName>
        <fullName evidence="5">Class I adenylate-forming enzyme family protein</fullName>
    </submittedName>
</protein>
<dbReference type="InterPro" id="IPR000873">
    <property type="entry name" value="AMP-dep_synth/lig_dom"/>
</dbReference>
<evidence type="ECO:0000313" key="6">
    <source>
        <dbReference type="Proteomes" id="UP001235874"/>
    </source>
</evidence>
<dbReference type="EMBL" id="CP130472">
    <property type="protein sequence ID" value="WLS48263.1"/>
    <property type="molecule type" value="Genomic_DNA"/>
</dbReference>
<feature type="region of interest" description="Disordered" evidence="3">
    <location>
        <begin position="320"/>
        <end position="355"/>
    </location>
</feature>
<evidence type="ECO:0000313" key="5">
    <source>
        <dbReference type="EMBL" id="WLS48263.1"/>
    </source>
</evidence>
<reference evidence="5 6" key="1">
    <citation type="submission" date="2023-07" db="EMBL/GenBank/DDBJ databases">
        <title>Micromonospora profundi TRM 95458 converts glycerol to a new osmotic compound.</title>
        <authorList>
            <person name="Lu D."/>
        </authorList>
    </citation>
    <scope>NUCLEOTIDE SEQUENCE [LARGE SCALE GENOMIC DNA]</scope>
    <source>
        <strain evidence="5 6">TRM95458</strain>
    </source>
</reference>
<dbReference type="AlphaFoldDB" id="A0AAJ6I0H4"/>
<sequence>MTDLLLKARQNTTLLADRPAIVGDVTTVSRRTLTWGELGTRIDGLVGGFRERGRKPGDRIGIAHYQGTFGLELYLAAQAAGLQPVLLGITLNKHLDAAARALDLAELFTGPELLTEARRAMGSAPVWFTEPGADSYDEVARPDGDIEWVGLRAADTVSGIQYSTGTTGVPKGMVRSVGADFWDAVNRSLCMRLRHSERWLAASPTNINVSVGALRCMTLLGGTTIALDDVSVASIERNSEDGVTVLPLQAPAWRELLDSGAAQRLLDRGLRVCVATGQRTPRATLRRLGELMTDRGEVVNSYGLTETSTLTILTSSMPEYGDSSSVGRPAPLSTVDIAPRKDTYGDPRGAGEVRATGPGISPGYILASELHSTTPSNVGTSTDEWFYTGDVGRWDERGNLQILGRWKDAFVLNGTYVYPYEIEGILGEIPGVRDSVVLGLRADGQAVGGEVSADYVAVVVHFEGDVAEQRAAIGAAVADFPADLRRLLLVDEMPRNSSAKINRAEVAALVVAGVPSVLEL</sequence>
<dbReference type="PANTHER" id="PTHR43201:SF5">
    <property type="entry name" value="MEDIUM-CHAIN ACYL-COA LIGASE ACSF2, MITOCHONDRIAL"/>
    <property type="match status" value="1"/>
</dbReference>
<organism evidence="5 6">
    <name type="scientific">Micromonospora profundi</name>
    <dbReference type="NCBI Taxonomy" id="1420889"/>
    <lineage>
        <taxon>Bacteria</taxon>
        <taxon>Bacillati</taxon>
        <taxon>Actinomycetota</taxon>
        <taxon>Actinomycetes</taxon>
        <taxon>Micromonosporales</taxon>
        <taxon>Micromonosporaceae</taxon>
        <taxon>Micromonospora</taxon>
    </lineage>
</organism>
<dbReference type="KEGG" id="mprn:Q3V37_14135"/>